<dbReference type="InterPro" id="IPR011657">
    <property type="entry name" value="CNT_C_dom"/>
</dbReference>
<evidence type="ECO:0000259" key="10">
    <source>
        <dbReference type="Pfam" id="PF07670"/>
    </source>
</evidence>
<proteinExistence type="inferred from homology"/>
<keyword evidence="4 7" id="KW-0812">Transmembrane</keyword>
<evidence type="ECO:0000313" key="12">
    <source>
        <dbReference type="Proteomes" id="UP000828390"/>
    </source>
</evidence>
<keyword evidence="3" id="KW-1003">Cell membrane</keyword>
<dbReference type="Proteomes" id="UP000828390">
    <property type="component" value="Unassembled WGS sequence"/>
</dbReference>
<name>A0A9D4C499_DREPO</name>
<evidence type="ECO:0000256" key="2">
    <source>
        <dbReference type="ARBA" id="ARBA00009033"/>
    </source>
</evidence>
<feature type="transmembrane region" description="Helical" evidence="7">
    <location>
        <begin position="61"/>
        <end position="82"/>
    </location>
</feature>
<feature type="transmembrane region" description="Helical" evidence="7">
    <location>
        <begin position="227"/>
        <end position="249"/>
    </location>
</feature>
<dbReference type="GO" id="GO:0005886">
    <property type="term" value="C:plasma membrane"/>
    <property type="evidence" value="ECO:0007669"/>
    <property type="project" value="UniProtKB-SubCell"/>
</dbReference>
<evidence type="ECO:0000259" key="8">
    <source>
        <dbReference type="Pfam" id="PF01773"/>
    </source>
</evidence>
<dbReference type="Pfam" id="PF07662">
    <property type="entry name" value="Nucleos_tra2_C"/>
    <property type="match status" value="1"/>
</dbReference>
<keyword evidence="5 7" id="KW-1133">Transmembrane helix</keyword>
<dbReference type="InterPro" id="IPR018270">
    <property type="entry name" value="C_nuclsd_transpt_met_bac"/>
</dbReference>
<dbReference type="AlphaFoldDB" id="A0A9D4C499"/>
<dbReference type="EMBL" id="JAIWYP010000013">
    <property type="protein sequence ID" value="KAH3716857.1"/>
    <property type="molecule type" value="Genomic_DNA"/>
</dbReference>
<evidence type="ECO:0000256" key="5">
    <source>
        <dbReference type="ARBA" id="ARBA00022989"/>
    </source>
</evidence>
<accession>A0A9D4C499</accession>
<dbReference type="PANTHER" id="PTHR10590">
    <property type="entry name" value="SODIUM/NUCLEOSIDE COTRANSPORTER"/>
    <property type="match status" value="1"/>
</dbReference>
<keyword evidence="6 7" id="KW-0472">Membrane</keyword>
<feature type="transmembrane region" description="Helical" evidence="7">
    <location>
        <begin position="261"/>
        <end position="279"/>
    </location>
</feature>
<evidence type="ECO:0000313" key="11">
    <source>
        <dbReference type="EMBL" id="KAH3716857.1"/>
    </source>
</evidence>
<dbReference type="InterPro" id="IPR008276">
    <property type="entry name" value="C_nuclsd_transpt"/>
</dbReference>
<dbReference type="GO" id="GO:0005415">
    <property type="term" value="F:nucleoside:sodium symporter activity"/>
    <property type="evidence" value="ECO:0007669"/>
    <property type="project" value="TreeGrafter"/>
</dbReference>
<comment type="subcellular location">
    <subcellularLocation>
        <location evidence="1">Cell membrane</location>
        <topology evidence="1">Multi-pass membrane protein</topology>
    </subcellularLocation>
</comment>
<dbReference type="Pfam" id="PF07670">
    <property type="entry name" value="Gate"/>
    <property type="match status" value="1"/>
</dbReference>
<gene>
    <name evidence="11" type="ORF">DPMN_059588</name>
</gene>
<organism evidence="11 12">
    <name type="scientific">Dreissena polymorpha</name>
    <name type="common">Zebra mussel</name>
    <name type="synonym">Mytilus polymorpha</name>
    <dbReference type="NCBI Taxonomy" id="45954"/>
    <lineage>
        <taxon>Eukaryota</taxon>
        <taxon>Metazoa</taxon>
        <taxon>Spiralia</taxon>
        <taxon>Lophotrochozoa</taxon>
        <taxon>Mollusca</taxon>
        <taxon>Bivalvia</taxon>
        <taxon>Autobranchia</taxon>
        <taxon>Heteroconchia</taxon>
        <taxon>Euheterodonta</taxon>
        <taxon>Imparidentia</taxon>
        <taxon>Neoheterodontei</taxon>
        <taxon>Myida</taxon>
        <taxon>Dreissenoidea</taxon>
        <taxon>Dreissenidae</taxon>
        <taxon>Dreissena</taxon>
    </lineage>
</organism>
<evidence type="ECO:0000256" key="1">
    <source>
        <dbReference type="ARBA" id="ARBA00004651"/>
    </source>
</evidence>
<protein>
    <recommendedName>
        <fullName evidence="7">Sodium/nucleoside cotransporter</fullName>
    </recommendedName>
</protein>
<feature type="domain" description="Concentrative nucleoside transporter C-terminal" evidence="9">
    <location>
        <begin position="165"/>
        <end position="380"/>
    </location>
</feature>
<reference evidence="11" key="1">
    <citation type="journal article" date="2019" name="bioRxiv">
        <title>The Genome of the Zebra Mussel, Dreissena polymorpha: A Resource for Invasive Species Research.</title>
        <authorList>
            <person name="McCartney M.A."/>
            <person name="Auch B."/>
            <person name="Kono T."/>
            <person name="Mallez S."/>
            <person name="Zhang Y."/>
            <person name="Obille A."/>
            <person name="Becker A."/>
            <person name="Abrahante J.E."/>
            <person name="Garbe J."/>
            <person name="Badalamenti J.P."/>
            <person name="Herman A."/>
            <person name="Mangelson H."/>
            <person name="Liachko I."/>
            <person name="Sullivan S."/>
            <person name="Sone E.D."/>
            <person name="Koren S."/>
            <person name="Silverstein K.A.T."/>
            <person name="Beckman K.B."/>
            <person name="Gohl D.M."/>
        </authorList>
    </citation>
    <scope>NUCLEOTIDE SEQUENCE</scope>
    <source>
        <strain evidence="11">Duluth1</strain>
        <tissue evidence="11">Whole animal</tissue>
    </source>
</reference>
<reference evidence="11" key="2">
    <citation type="submission" date="2020-11" db="EMBL/GenBank/DDBJ databases">
        <authorList>
            <person name="McCartney M.A."/>
            <person name="Auch B."/>
            <person name="Kono T."/>
            <person name="Mallez S."/>
            <person name="Becker A."/>
            <person name="Gohl D.M."/>
            <person name="Silverstein K.A.T."/>
            <person name="Koren S."/>
            <person name="Bechman K.B."/>
            <person name="Herman A."/>
            <person name="Abrahante J.E."/>
            <person name="Garbe J."/>
        </authorList>
    </citation>
    <scope>NUCLEOTIDE SEQUENCE</scope>
    <source>
        <strain evidence="11">Duluth1</strain>
        <tissue evidence="11">Whole animal</tissue>
    </source>
</reference>
<dbReference type="InterPro" id="IPR002668">
    <property type="entry name" value="CNT_N_dom"/>
</dbReference>
<keyword evidence="12" id="KW-1185">Reference proteome</keyword>
<feature type="domain" description="Nucleoside transporter/FeoB GTPase Gate" evidence="10">
    <location>
        <begin position="62"/>
        <end position="160"/>
    </location>
</feature>
<evidence type="ECO:0000256" key="6">
    <source>
        <dbReference type="ARBA" id="ARBA00023136"/>
    </source>
</evidence>
<evidence type="ECO:0000256" key="3">
    <source>
        <dbReference type="ARBA" id="ARBA00022475"/>
    </source>
</evidence>
<dbReference type="NCBIfam" id="TIGR00804">
    <property type="entry name" value="nupC"/>
    <property type="match status" value="1"/>
</dbReference>
<comment type="caution">
    <text evidence="11">The sequence shown here is derived from an EMBL/GenBank/DDBJ whole genome shotgun (WGS) entry which is preliminary data.</text>
</comment>
<dbReference type="Pfam" id="PF01773">
    <property type="entry name" value="Nucleos_tra2_N"/>
    <property type="match status" value="1"/>
</dbReference>
<dbReference type="InterPro" id="IPR011642">
    <property type="entry name" value="Gate_dom"/>
</dbReference>
<feature type="transmembrane region" description="Helical" evidence="7">
    <location>
        <begin position="137"/>
        <end position="159"/>
    </location>
</feature>
<evidence type="ECO:0000256" key="4">
    <source>
        <dbReference type="ARBA" id="ARBA00022692"/>
    </source>
</evidence>
<sequence>VNWRPVLAGFCLQFYLALLILRWNFGRSLFEWVGQCMQKFLNFADSGSAFVFGQNFKEHMFAFKVLPVIVFFSCTINVLYYMGAMQQLMSKIGWVLQKVLGTTAPESLCVAGNIFIGMSEAPIMIRPFLSKMTRSELNAIMTGGFATIAGGVMAAYITFGVAPEHLLCASVMNAPCALAISKLLYPETEESEMKKISDIHFGERKERNVIEAAAAGASASIKLVANIAANLIAFIAVLSFADAMLSWFGSYVGYPGLSFQLVLSYVFMPVAFLMGVPWADAGVVGKLIGIKTFLNEFLAYQELSGYLDNRRNCQGDMISERASIIATYALCGFANLGSLGVTLGALTPMAPERRGDLAGTVMKSLLGGIMAGLMTACVTGTGKQPWSNVCTIRFATSGISQ</sequence>
<dbReference type="PANTHER" id="PTHR10590:SF4">
    <property type="entry name" value="SOLUTE CARRIER FAMILY 28 MEMBER 3"/>
    <property type="match status" value="1"/>
</dbReference>
<feature type="non-terminal residue" evidence="11">
    <location>
        <position position="1"/>
    </location>
</feature>
<feature type="transmembrane region" description="Helical" evidence="7">
    <location>
        <begin position="6"/>
        <end position="25"/>
    </location>
</feature>
<evidence type="ECO:0000259" key="9">
    <source>
        <dbReference type="Pfam" id="PF07662"/>
    </source>
</evidence>
<evidence type="ECO:0000256" key="7">
    <source>
        <dbReference type="RuleBase" id="RU362018"/>
    </source>
</evidence>
<comment type="similarity">
    <text evidence="2 7">Belongs to the concentrative nucleoside transporter (CNT) (TC 2.A.41) family.</text>
</comment>
<feature type="domain" description="Concentrative nucleoside transporter N-terminal" evidence="8">
    <location>
        <begin position="1"/>
        <end position="54"/>
    </location>
</feature>
<keyword evidence="7" id="KW-0813">Transport</keyword>
<comment type="caution">
    <text evidence="7">Lacks conserved residue(s) required for the propagation of feature annotation.</text>
</comment>